<accession>A0A5B7JNB7</accession>
<dbReference type="AlphaFoldDB" id="A0A5B7JNB7"/>
<organism evidence="1 2">
    <name type="scientific">Portunus trituberculatus</name>
    <name type="common">Swimming crab</name>
    <name type="synonym">Neptunus trituberculatus</name>
    <dbReference type="NCBI Taxonomy" id="210409"/>
    <lineage>
        <taxon>Eukaryota</taxon>
        <taxon>Metazoa</taxon>
        <taxon>Ecdysozoa</taxon>
        <taxon>Arthropoda</taxon>
        <taxon>Crustacea</taxon>
        <taxon>Multicrustacea</taxon>
        <taxon>Malacostraca</taxon>
        <taxon>Eumalacostraca</taxon>
        <taxon>Eucarida</taxon>
        <taxon>Decapoda</taxon>
        <taxon>Pleocyemata</taxon>
        <taxon>Brachyura</taxon>
        <taxon>Eubrachyura</taxon>
        <taxon>Portunoidea</taxon>
        <taxon>Portunidae</taxon>
        <taxon>Portuninae</taxon>
        <taxon>Portunus</taxon>
    </lineage>
</organism>
<keyword evidence="2" id="KW-1185">Reference proteome</keyword>
<dbReference type="EMBL" id="VSRR010105570">
    <property type="protein sequence ID" value="MPC96329.1"/>
    <property type="molecule type" value="Genomic_DNA"/>
</dbReference>
<dbReference type="Proteomes" id="UP000324222">
    <property type="component" value="Unassembled WGS sequence"/>
</dbReference>
<evidence type="ECO:0000313" key="1">
    <source>
        <dbReference type="EMBL" id="MPC96329.1"/>
    </source>
</evidence>
<protein>
    <submittedName>
        <fullName evidence="1">Uncharacterized protein</fullName>
    </submittedName>
</protein>
<name>A0A5B7JNB7_PORTR</name>
<proteinExistence type="predicted"/>
<reference evidence="1 2" key="1">
    <citation type="submission" date="2019-05" db="EMBL/GenBank/DDBJ databases">
        <title>Another draft genome of Portunus trituberculatus and its Hox gene families provides insights of decapod evolution.</title>
        <authorList>
            <person name="Jeong J.-H."/>
            <person name="Song I."/>
            <person name="Kim S."/>
            <person name="Choi T."/>
            <person name="Kim D."/>
            <person name="Ryu S."/>
            <person name="Kim W."/>
        </authorList>
    </citation>
    <scope>NUCLEOTIDE SEQUENCE [LARGE SCALE GENOMIC DNA]</scope>
    <source>
        <tissue evidence="1">Muscle</tissue>
    </source>
</reference>
<gene>
    <name evidence="1" type="ORF">E2C01_091583</name>
</gene>
<sequence>MFFLLQQALCFEATLKIRLVLPRGALEHTLAATGDTFSAKWPSLSRTHNHKLLEDEEEEEEEEEML</sequence>
<comment type="caution">
    <text evidence="1">The sequence shown here is derived from an EMBL/GenBank/DDBJ whole genome shotgun (WGS) entry which is preliminary data.</text>
</comment>
<evidence type="ECO:0000313" key="2">
    <source>
        <dbReference type="Proteomes" id="UP000324222"/>
    </source>
</evidence>